<feature type="transmembrane region" description="Helical" evidence="1">
    <location>
        <begin position="45"/>
        <end position="66"/>
    </location>
</feature>
<feature type="transmembrane region" description="Helical" evidence="1">
    <location>
        <begin position="196"/>
        <end position="221"/>
    </location>
</feature>
<evidence type="ECO:0000256" key="1">
    <source>
        <dbReference type="SAM" id="Phobius"/>
    </source>
</evidence>
<keyword evidence="1" id="KW-1133">Transmembrane helix</keyword>
<feature type="transmembrane region" description="Helical" evidence="1">
    <location>
        <begin position="21"/>
        <end position="39"/>
    </location>
</feature>
<reference evidence="2 3" key="1">
    <citation type="submission" date="2020-03" db="EMBL/GenBank/DDBJ databases">
        <title>Isolation and identification of active actinomycetes.</title>
        <authorList>
            <person name="Sun X."/>
        </authorList>
    </citation>
    <scope>NUCLEOTIDE SEQUENCE [LARGE SCALE GENOMIC DNA]</scope>
    <source>
        <strain evidence="2 3">NEAU-D13</strain>
    </source>
</reference>
<comment type="caution">
    <text evidence="2">The sequence shown here is derived from an EMBL/GenBank/DDBJ whole genome shotgun (WGS) entry which is preliminary data.</text>
</comment>
<evidence type="ECO:0000313" key="3">
    <source>
        <dbReference type="Proteomes" id="UP000481360"/>
    </source>
</evidence>
<evidence type="ECO:0000313" key="2">
    <source>
        <dbReference type="EMBL" id="NGY64870.1"/>
    </source>
</evidence>
<evidence type="ECO:0008006" key="4">
    <source>
        <dbReference type="Google" id="ProtNLM"/>
    </source>
</evidence>
<name>A0A7C9RWX8_9PSEU</name>
<keyword evidence="1" id="KW-0812">Transmembrane</keyword>
<dbReference type="EMBL" id="JAAMPJ010000014">
    <property type="protein sequence ID" value="NGY64870.1"/>
    <property type="molecule type" value="Genomic_DNA"/>
</dbReference>
<gene>
    <name evidence="2" type="ORF">G7043_38745</name>
</gene>
<organism evidence="2 3">
    <name type="scientific">Lentzea alba</name>
    <dbReference type="NCBI Taxonomy" id="2714351"/>
    <lineage>
        <taxon>Bacteria</taxon>
        <taxon>Bacillati</taxon>
        <taxon>Actinomycetota</taxon>
        <taxon>Actinomycetes</taxon>
        <taxon>Pseudonocardiales</taxon>
        <taxon>Pseudonocardiaceae</taxon>
        <taxon>Lentzea</taxon>
    </lineage>
</organism>
<keyword evidence="3" id="KW-1185">Reference proteome</keyword>
<sequence length="225" mass="23843">MGQLLSSHPVATDRRRVLGRVLLIVALVSALLLVLMFVIDLGGAQYALIFAAFPLLLAAPASAVLLRKARVPEVIELYDGGIAHVLGGTRRSWTWEQVRAIDVAERGEHSYTGSDLDCAIRFDDGQLLHFSGLTQDSRVIVGALGRHCAAAAREPVRKAYKARAVAILGGITLVGGGVATWAFFTVPHTADGGDQFGLAMLAVACVVPAVISLILLISVLVTGRR</sequence>
<dbReference type="Proteomes" id="UP000481360">
    <property type="component" value="Unassembled WGS sequence"/>
</dbReference>
<proteinExistence type="predicted"/>
<feature type="transmembrane region" description="Helical" evidence="1">
    <location>
        <begin position="164"/>
        <end position="184"/>
    </location>
</feature>
<accession>A0A7C9RWX8</accession>
<protein>
    <recommendedName>
        <fullName evidence="4">PH domain-containing protein</fullName>
    </recommendedName>
</protein>
<dbReference type="AlphaFoldDB" id="A0A7C9RWX8"/>
<dbReference type="RefSeq" id="WP_166053682.1">
    <property type="nucleotide sequence ID" value="NZ_JAAMPJ010000014.1"/>
</dbReference>
<keyword evidence="1" id="KW-0472">Membrane</keyword>